<reference evidence="2 3" key="1">
    <citation type="submission" date="2021-08" db="EMBL/GenBank/DDBJ databases">
        <title>Draft Genome Sequence of Phanerochaete sordida strain YK-624.</title>
        <authorList>
            <person name="Mori T."/>
            <person name="Dohra H."/>
            <person name="Suzuki T."/>
            <person name="Kawagishi H."/>
            <person name="Hirai H."/>
        </authorList>
    </citation>
    <scope>NUCLEOTIDE SEQUENCE [LARGE SCALE GENOMIC DNA]</scope>
    <source>
        <strain evidence="2 3">YK-624</strain>
    </source>
</reference>
<sequence>MVERIDVTDAPIDEAPSAASRRLCEEATGSAIRTAFRLAPHSIVPLQPMMYGSQGSGPFTSRLLFPLRASRQVGAISPPASQPTRRGDNPNCAGPGTACVQISGINRSVRAPSRVARRTQPALAPLCEMHRPECCMSGAATESNIPRSRAMPASPLRHRSPARFLIRRTPSHIRPVHRP</sequence>
<dbReference type="EMBL" id="BPQB01000021">
    <property type="protein sequence ID" value="GJE91413.1"/>
    <property type="molecule type" value="Genomic_DNA"/>
</dbReference>
<evidence type="ECO:0000256" key="1">
    <source>
        <dbReference type="SAM" id="MobiDB-lite"/>
    </source>
</evidence>
<evidence type="ECO:0000313" key="2">
    <source>
        <dbReference type="EMBL" id="GJE91413.1"/>
    </source>
</evidence>
<keyword evidence="3" id="KW-1185">Reference proteome</keyword>
<name>A0A9P3G8P8_9APHY</name>
<dbReference type="AlphaFoldDB" id="A0A9P3G8P8"/>
<accession>A0A9P3G8P8</accession>
<comment type="caution">
    <text evidence="2">The sequence shown here is derived from an EMBL/GenBank/DDBJ whole genome shotgun (WGS) entry which is preliminary data.</text>
</comment>
<dbReference type="Proteomes" id="UP000703269">
    <property type="component" value="Unassembled WGS sequence"/>
</dbReference>
<proteinExistence type="predicted"/>
<evidence type="ECO:0000313" key="3">
    <source>
        <dbReference type="Proteomes" id="UP000703269"/>
    </source>
</evidence>
<gene>
    <name evidence="2" type="ORF">PsYK624_075630</name>
</gene>
<feature type="region of interest" description="Disordered" evidence="1">
    <location>
        <begin position="75"/>
        <end position="95"/>
    </location>
</feature>
<organism evidence="2 3">
    <name type="scientific">Phanerochaete sordida</name>
    <dbReference type="NCBI Taxonomy" id="48140"/>
    <lineage>
        <taxon>Eukaryota</taxon>
        <taxon>Fungi</taxon>
        <taxon>Dikarya</taxon>
        <taxon>Basidiomycota</taxon>
        <taxon>Agaricomycotina</taxon>
        <taxon>Agaricomycetes</taxon>
        <taxon>Polyporales</taxon>
        <taxon>Phanerochaetaceae</taxon>
        <taxon>Phanerochaete</taxon>
    </lineage>
</organism>
<protein>
    <submittedName>
        <fullName evidence="2">Uncharacterized protein</fullName>
    </submittedName>
</protein>